<gene>
    <name evidence="1" type="ORF">SAMEA3375112_03278</name>
</gene>
<dbReference type="Proteomes" id="UP000189137">
    <property type="component" value="Unassembled WGS sequence"/>
</dbReference>
<reference evidence="1 2" key="1">
    <citation type="submission" date="2017-02" db="EMBL/GenBank/DDBJ databases">
        <authorList>
            <consortium name="Pathogen Informatics"/>
        </authorList>
    </citation>
    <scope>NUCLEOTIDE SEQUENCE [LARGE SCALE GENOMIC DNA]</scope>
    <source>
        <strain evidence="1 2">VRECD0157</strain>
    </source>
</reference>
<dbReference type="RefSeq" id="WP_021402222.1">
    <property type="nucleotide sequence ID" value="NZ_CAACZS010000013.1"/>
</dbReference>
<name>A0A9X8RLG1_CLODI</name>
<protein>
    <submittedName>
        <fullName evidence="1">Uncharacterized protein</fullName>
    </submittedName>
</protein>
<sequence>MYNILKRMIEQKNFETKEELQTKLDVFYAMNRIKEDEYTELTNLLNKEDTLVEPKI</sequence>
<dbReference type="AlphaFoldDB" id="A0A9X8RLG1"/>
<accession>A0A9X8RLG1</accession>
<evidence type="ECO:0000313" key="2">
    <source>
        <dbReference type="Proteomes" id="UP000189137"/>
    </source>
</evidence>
<proteinExistence type="predicted"/>
<evidence type="ECO:0000313" key="1">
    <source>
        <dbReference type="EMBL" id="SJS96858.1"/>
    </source>
</evidence>
<organism evidence="1 2">
    <name type="scientific">Clostridioides difficile</name>
    <name type="common">Peptoclostridium difficile</name>
    <dbReference type="NCBI Taxonomy" id="1496"/>
    <lineage>
        <taxon>Bacteria</taxon>
        <taxon>Bacillati</taxon>
        <taxon>Bacillota</taxon>
        <taxon>Clostridia</taxon>
        <taxon>Peptostreptococcales</taxon>
        <taxon>Peptostreptococcaceae</taxon>
        <taxon>Clostridioides</taxon>
    </lineage>
</organism>
<comment type="caution">
    <text evidence="1">The sequence shown here is derived from an EMBL/GenBank/DDBJ whole genome shotgun (WGS) entry which is preliminary data.</text>
</comment>
<dbReference type="EMBL" id="FUPS01000014">
    <property type="protein sequence ID" value="SJS96858.1"/>
    <property type="molecule type" value="Genomic_DNA"/>
</dbReference>